<accession>A0A0J5WYA0</accession>
<dbReference type="EMBL" id="LDWR01000016">
    <property type="protein sequence ID" value="KML59739.1"/>
    <property type="molecule type" value="Genomic_DNA"/>
</dbReference>
<dbReference type="AlphaFoldDB" id="A0A0J5WYA0"/>
<comment type="caution">
    <text evidence="1">The sequence shown here is derived from an EMBL/GenBank/DDBJ whole genome shotgun (WGS) entry which is preliminary data.</text>
</comment>
<organism evidence="1 2">
    <name type="scientific">Burkholderia cepacia</name>
    <name type="common">Pseudomonas cepacia</name>
    <dbReference type="NCBI Taxonomy" id="292"/>
    <lineage>
        <taxon>Bacteria</taxon>
        <taxon>Pseudomonadati</taxon>
        <taxon>Pseudomonadota</taxon>
        <taxon>Betaproteobacteria</taxon>
        <taxon>Burkholderiales</taxon>
        <taxon>Burkholderiaceae</taxon>
        <taxon>Burkholderia</taxon>
        <taxon>Burkholderia cepacia complex</taxon>
    </lineage>
</organism>
<protein>
    <submittedName>
        <fullName evidence="1">Uncharacterized protein</fullName>
    </submittedName>
</protein>
<name>A0A0J5WYA0_BURCE</name>
<sequence length="127" mass="14065">MPFICENVECRAVLARGQVRSRQDDDGWCFYCPDCNARNELKDVGAPGGPVELVQPERSDLPHKVIATARPLEDGRYAAQLRVQRALGVKGTYAAEEHWEQLGVFPDAQEAVAHAKSFATNLLERTA</sequence>
<dbReference type="PATRIC" id="fig|292.27.peg.1579"/>
<dbReference type="Proteomes" id="UP000036338">
    <property type="component" value="Unassembled WGS sequence"/>
</dbReference>
<reference evidence="1 2" key="1">
    <citation type="submission" date="2015-05" db="EMBL/GenBank/DDBJ databases">
        <title>Draft genome of Burkholderia cepacia LK29.</title>
        <authorList>
            <person name="Chan X.Y."/>
        </authorList>
    </citation>
    <scope>NUCLEOTIDE SEQUENCE [LARGE SCALE GENOMIC DNA]</scope>
    <source>
        <strain evidence="1 2">LK29</strain>
    </source>
</reference>
<gene>
    <name evidence="1" type="ORF">VL15_09655</name>
</gene>
<evidence type="ECO:0000313" key="2">
    <source>
        <dbReference type="Proteomes" id="UP000036338"/>
    </source>
</evidence>
<dbReference type="RefSeq" id="WP_048245254.1">
    <property type="nucleotide sequence ID" value="NZ_LDWR01000016.1"/>
</dbReference>
<proteinExistence type="predicted"/>
<evidence type="ECO:0000313" key="1">
    <source>
        <dbReference type="EMBL" id="KML59739.1"/>
    </source>
</evidence>